<evidence type="ECO:0000313" key="6">
    <source>
        <dbReference type="Proteomes" id="UP000218263"/>
    </source>
</evidence>
<dbReference type="InterPro" id="IPR011990">
    <property type="entry name" value="TPR-like_helical_dom_sf"/>
</dbReference>
<sequence>MNIPNLNIVKKSLAILLILFTLYSCKNHSAVDYCNAGEKKMHEKSDVGDDALNKAKYKVAVLDFDTAINLDNKYVKAYALRALAKSALGDHDGAMADAEKITSLHPDSASSYIFVANIRQNDFKDFEGAIKAYDQAIKLQSDIPSIYALRGHAEKQTKDYAAAIKDYDHAISICPTGNSLMPYLYSGRGQVKVDMNDKSGACLDFSKAVSLGYTGAQQLIDDNCK</sequence>
<dbReference type="OrthoDB" id="712930at2"/>
<dbReference type="InterPro" id="IPR019734">
    <property type="entry name" value="TPR_rpt"/>
</dbReference>
<dbReference type="KEGG" id="mgot:MgSA37_01145"/>
<dbReference type="Gene3D" id="1.25.40.10">
    <property type="entry name" value="Tetratricopeptide repeat domain"/>
    <property type="match status" value="2"/>
</dbReference>
<feature type="signal peptide" evidence="4">
    <location>
        <begin position="1"/>
        <end position="29"/>
    </location>
</feature>
<dbReference type="SMART" id="SM00028">
    <property type="entry name" value="TPR"/>
    <property type="match status" value="4"/>
</dbReference>
<feature type="chain" id="PRO_5007142792" evidence="4">
    <location>
        <begin position="30"/>
        <end position="225"/>
    </location>
</feature>
<accession>A0A110B1V0</accession>
<gene>
    <name evidence="5" type="ORF">MgSA37_01145</name>
</gene>
<keyword evidence="1" id="KW-0677">Repeat</keyword>
<dbReference type="AlphaFoldDB" id="A0A110B1V0"/>
<evidence type="ECO:0000256" key="2">
    <source>
        <dbReference type="ARBA" id="ARBA00022803"/>
    </source>
</evidence>
<dbReference type="Proteomes" id="UP000218263">
    <property type="component" value="Chromosome"/>
</dbReference>
<dbReference type="Pfam" id="PF13181">
    <property type="entry name" value="TPR_8"/>
    <property type="match status" value="2"/>
</dbReference>
<dbReference type="InterPro" id="IPR050498">
    <property type="entry name" value="Ycf3"/>
</dbReference>
<feature type="repeat" description="TPR" evidence="3">
    <location>
        <begin position="144"/>
        <end position="177"/>
    </location>
</feature>
<protein>
    <submittedName>
        <fullName evidence="5">Tetratricopeptide repeat protein</fullName>
    </submittedName>
</protein>
<keyword evidence="6" id="KW-1185">Reference proteome</keyword>
<keyword evidence="4" id="KW-0732">Signal</keyword>
<dbReference type="PANTHER" id="PTHR44858">
    <property type="entry name" value="TETRATRICOPEPTIDE REPEAT PROTEIN 6"/>
    <property type="match status" value="1"/>
</dbReference>
<keyword evidence="2 3" id="KW-0802">TPR repeat</keyword>
<evidence type="ECO:0000313" key="5">
    <source>
        <dbReference type="EMBL" id="BAU52978.1"/>
    </source>
</evidence>
<evidence type="ECO:0000256" key="3">
    <source>
        <dbReference type="PROSITE-ProRule" id="PRU00339"/>
    </source>
</evidence>
<name>A0A110B1V0_9SPHI</name>
<proteinExistence type="predicted"/>
<dbReference type="PANTHER" id="PTHR44858:SF1">
    <property type="entry name" value="UDP-N-ACETYLGLUCOSAMINE--PEPTIDE N-ACETYLGLUCOSAMINYLTRANSFERASE SPINDLY-RELATED"/>
    <property type="match status" value="1"/>
</dbReference>
<evidence type="ECO:0000256" key="1">
    <source>
        <dbReference type="ARBA" id="ARBA00022737"/>
    </source>
</evidence>
<dbReference type="SUPFAM" id="SSF48452">
    <property type="entry name" value="TPR-like"/>
    <property type="match status" value="1"/>
</dbReference>
<evidence type="ECO:0000256" key="4">
    <source>
        <dbReference type="SAM" id="SignalP"/>
    </source>
</evidence>
<organism evidence="5 6">
    <name type="scientific">Mucilaginibacter gotjawali</name>
    <dbReference type="NCBI Taxonomy" id="1550579"/>
    <lineage>
        <taxon>Bacteria</taxon>
        <taxon>Pseudomonadati</taxon>
        <taxon>Bacteroidota</taxon>
        <taxon>Sphingobacteriia</taxon>
        <taxon>Sphingobacteriales</taxon>
        <taxon>Sphingobacteriaceae</taxon>
        <taxon>Mucilaginibacter</taxon>
    </lineage>
</organism>
<dbReference type="PROSITE" id="PS50005">
    <property type="entry name" value="TPR"/>
    <property type="match status" value="1"/>
</dbReference>
<dbReference type="EMBL" id="AP017313">
    <property type="protein sequence ID" value="BAU52978.1"/>
    <property type="molecule type" value="Genomic_DNA"/>
</dbReference>
<reference evidence="5 6" key="1">
    <citation type="submission" date="2015-12" db="EMBL/GenBank/DDBJ databases">
        <title>Genome sequence of Mucilaginibacter gotjawali.</title>
        <authorList>
            <person name="Lee J.S."/>
            <person name="Lee K.C."/>
            <person name="Kim K.K."/>
            <person name="Lee B.W."/>
        </authorList>
    </citation>
    <scope>NUCLEOTIDE SEQUENCE [LARGE SCALE GENOMIC DNA]</scope>
    <source>
        <strain evidence="5 6">SA3-7</strain>
    </source>
</reference>